<protein>
    <submittedName>
        <fullName evidence="1">Uncharacterized protein</fullName>
    </submittedName>
</protein>
<comment type="caution">
    <text evidence="1">The sequence shown here is derived from an EMBL/GenBank/DDBJ whole genome shotgun (WGS) entry which is preliminary data.</text>
</comment>
<dbReference type="AlphaFoldDB" id="A0A1G1KRM0"/>
<evidence type="ECO:0000313" key="2">
    <source>
        <dbReference type="Proteomes" id="UP000178187"/>
    </source>
</evidence>
<name>A0A1G1KRM0_9BACT</name>
<sequence>MTIQHKQLAEGRWSQLRFIEQMANIGSEVERSINWRIKHNDMYTQKAFERALELIDLTIDDARNKTRLREIARMREALVDFFVGTNEFSSTEASWRKYFFCFTYASRKDC</sequence>
<reference evidence="1 2" key="1">
    <citation type="journal article" date="2016" name="Nat. Commun.">
        <title>Thousands of microbial genomes shed light on interconnected biogeochemical processes in an aquifer system.</title>
        <authorList>
            <person name="Anantharaman K."/>
            <person name="Brown C.T."/>
            <person name="Hug L.A."/>
            <person name="Sharon I."/>
            <person name="Castelle C.J."/>
            <person name="Probst A.J."/>
            <person name="Thomas B.C."/>
            <person name="Singh A."/>
            <person name="Wilkins M.J."/>
            <person name="Karaoz U."/>
            <person name="Brodie E.L."/>
            <person name="Williams K.H."/>
            <person name="Hubbard S.S."/>
            <person name="Banfield J.F."/>
        </authorList>
    </citation>
    <scope>NUCLEOTIDE SEQUENCE [LARGE SCALE GENOMIC DNA]</scope>
</reference>
<gene>
    <name evidence="1" type="ORF">A3G33_11445</name>
</gene>
<organism evidence="1 2">
    <name type="scientific">Candidatus Danuiimicrobium aquiferis</name>
    <dbReference type="NCBI Taxonomy" id="1801832"/>
    <lineage>
        <taxon>Bacteria</taxon>
        <taxon>Pseudomonadati</taxon>
        <taxon>Candidatus Omnitrophota</taxon>
        <taxon>Candidatus Danuiimicrobium</taxon>
    </lineage>
</organism>
<proteinExistence type="predicted"/>
<dbReference type="EMBL" id="MHFR01000060">
    <property type="protein sequence ID" value="OGW95604.1"/>
    <property type="molecule type" value="Genomic_DNA"/>
</dbReference>
<evidence type="ECO:0000313" key="1">
    <source>
        <dbReference type="EMBL" id="OGW95604.1"/>
    </source>
</evidence>
<dbReference type="Proteomes" id="UP000178187">
    <property type="component" value="Unassembled WGS sequence"/>
</dbReference>
<accession>A0A1G1KRM0</accession>